<organism evidence="2 3">
    <name type="scientific">Haematococcus lacustris</name>
    <name type="common">Green alga</name>
    <name type="synonym">Haematococcus pluvialis</name>
    <dbReference type="NCBI Taxonomy" id="44745"/>
    <lineage>
        <taxon>Eukaryota</taxon>
        <taxon>Viridiplantae</taxon>
        <taxon>Chlorophyta</taxon>
        <taxon>core chlorophytes</taxon>
        <taxon>Chlorophyceae</taxon>
        <taxon>CS clade</taxon>
        <taxon>Chlamydomonadales</taxon>
        <taxon>Haematococcaceae</taxon>
        <taxon>Haematococcus</taxon>
    </lineage>
</organism>
<evidence type="ECO:0000256" key="1">
    <source>
        <dbReference type="SAM" id="MobiDB-lite"/>
    </source>
</evidence>
<protein>
    <submittedName>
        <fullName evidence="2">Uncharacterized protein</fullName>
    </submittedName>
</protein>
<evidence type="ECO:0000313" key="3">
    <source>
        <dbReference type="Proteomes" id="UP000485058"/>
    </source>
</evidence>
<proteinExistence type="predicted"/>
<dbReference type="Proteomes" id="UP000485058">
    <property type="component" value="Unassembled WGS sequence"/>
</dbReference>
<feature type="compositionally biased region" description="Pro residues" evidence="1">
    <location>
        <begin position="85"/>
        <end position="135"/>
    </location>
</feature>
<comment type="caution">
    <text evidence="2">The sequence shown here is derived from an EMBL/GenBank/DDBJ whole genome shotgun (WGS) entry which is preliminary data.</text>
</comment>
<feature type="region of interest" description="Disordered" evidence="1">
    <location>
        <begin position="85"/>
        <end position="139"/>
    </location>
</feature>
<keyword evidence="3" id="KW-1185">Reference proteome</keyword>
<name>A0A699Z9Y6_HAELA</name>
<evidence type="ECO:0000313" key="2">
    <source>
        <dbReference type="EMBL" id="GFH19467.1"/>
    </source>
</evidence>
<accession>A0A699Z9Y6</accession>
<dbReference type="AlphaFoldDB" id="A0A699Z9Y6"/>
<dbReference type="EMBL" id="BLLF01001468">
    <property type="protein sequence ID" value="GFH19467.1"/>
    <property type="molecule type" value="Genomic_DNA"/>
</dbReference>
<gene>
    <name evidence="2" type="ORF">HaLaN_16415</name>
</gene>
<sequence length="189" mass="19873">MSICVPTGCGSIAINVQLRESSTGPGSSLQPVAILLRDARPTSRLPRCGHWGQYYTHVESRSPKNQSTQRRFFICPPFTLRAGGYPPPPPPGYGAPPPGYGAPPPGYPGAPPPGYPGGPPPGYPGAPPPGYPGGYPPQGQQVVYVQEQRNNNSEKGCLAACLTVAQSGASVQLLSRGLRTPKSSLHEHR</sequence>
<reference evidence="2 3" key="1">
    <citation type="submission" date="2020-02" db="EMBL/GenBank/DDBJ databases">
        <title>Draft genome sequence of Haematococcus lacustris strain NIES-144.</title>
        <authorList>
            <person name="Morimoto D."/>
            <person name="Nakagawa S."/>
            <person name="Yoshida T."/>
            <person name="Sawayama S."/>
        </authorList>
    </citation>
    <scope>NUCLEOTIDE SEQUENCE [LARGE SCALE GENOMIC DNA]</scope>
    <source>
        <strain evidence="2 3">NIES-144</strain>
    </source>
</reference>